<dbReference type="GO" id="GO:0006465">
    <property type="term" value="P:signal peptide processing"/>
    <property type="evidence" value="ECO:0007669"/>
    <property type="project" value="InterPro"/>
</dbReference>
<keyword evidence="6 13" id="KW-0812">Transmembrane</keyword>
<evidence type="ECO:0000313" key="16">
    <source>
        <dbReference type="Proteomes" id="UP001165289"/>
    </source>
</evidence>
<dbReference type="Proteomes" id="UP001165289">
    <property type="component" value="Unassembled WGS sequence"/>
</dbReference>
<gene>
    <name evidence="15" type="ORF">LOD99_12668</name>
</gene>
<dbReference type="GO" id="GO:0051301">
    <property type="term" value="P:cell division"/>
    <property type="evidence" value="ECO:0007669"/>
    <property type="project" value="UniProtKB-KW"/>
</dbReference>
<keyword evidence="10 13" id="KW-0472">Membrane</keyword>
<dbReference type="EMBL" id="JAKMXF010000354">
    <property type="protein sequence ID" value="KAI6646547.1"/>
    <property type="molecule type" value="Genomic_DNA"/>
</dbReference>
<organism evidence="15 16">
    <name type="scientific">Oopsacas minuta</name>
    <dbReference type="NCBI Taxonomy" id="111878"/>
    <lineage>
        <taxon>Eukaryota</taxon>
        <taxon>Metazoa</taxon>
        <taxon>Porifera</taxon>
        <taxon>Hexactinellida</taxon>
        <taxon>Hexasterophora</taxon>
        <taxon>Lyssacinosida</taxon>
        <taxon>Leucopsacidae</taxon>
        <taxon>Oopsacas</taxon>
    </lineage>
</organism>
<evidence type="ECO:0000256" key="6">
    <source>
        <dbReference type="ARBA" id="ARBA00022692"/>
    </source>
</evidence>
<sequence length="741" mass="84955">MSRSRNSDFFQNLIDKPIKLDKWDTTGVKHGLDDVIKKIFNKGLNFQERNQLTDAKIIMSAMAVLLAVVAFTYDYFTGYPKSFTVLIICVVGYALLMLALSIFSLLFEKSYVYSGTERDQAGFITNSTVKIATVLKRFDHNYTVTITYQNAMTKFVKCESKSCSIAELFDSKGNLGIDIFDKKVTATTTDTDSLPNFAEISNEELKQRLVNRGVNIEIPINDFTRSIMINKLIKTYELDSLTISKDTEQPKVDKQFPTKSILYGINLSAVEDIEPPLSEQYFCESKSELTSIHSRYKDVRFKVCKNKEEALEFSLQRFSSSSSKPAPDADPSDYKTPKQQDLNQIKLAIERTDSDRLEQLIASNPKLLVTSSDVPTILQIRCHYNALHIAALSDNAIAAKIILKHLNNEQLWELLYPKDQLSIRSSRRTNCLSSYVNTGDALLGETPLHFACKFGSVRVTAALITQSFIEIAKPNKEGQIPFEVICSRKYPERKRQIQNLFSENYFVPVYRSPDNATPPILGKPVHRHSDKMVSMDTEERDGTPIKEQLLCRAWAGPLNQEKANKFYKDWKSPPGMKSPLYKSSRDRRLDPEKGLEYDGRQLAKNFNVGWREYWDFLGEYCDLTDDNGKQLLEEYIQKRFITTKSKESTLEDELQNLSISSQQKFLCGDLPCKSDYRAIDALGEEIDIDRDKYPGIYQWKELMLEYKNKVVSTKTVRTDEQYTDIPVQPYKRTLLHEFNTI</sequence>
<feature type="transmembrane region" description="Helical" evidence="13">
    <location>
        <begin position="57"/>
        <end position="76"/>
    </location>
</feature>
<dbReference type="InterPro" id="IPR009582">
    <property type="entry name" value="Spc2/SPCS2"/>
</dbReference>
<evidence type="ECO:0000256" key="3">
    <source>
        <dbReference type="ARBA" id="ARBA00007597"/>
    </source>
</evidence>
<protein>
    <recommendedName>
        <fullName evidence="4">Signal peptidase complex subunit 2</fullName>
    </recommendedName>
</protein>
<dbReference type="Pfam" id="PF06703">
    <property type="entry name" value="SPC25"/>
    <property type="match status" value="1"/>
</dbReference>
<name>A0AAV7JCR9_9METZ</name>
<comment type="similarity">
    <text evidence="3">Belongs to the ANKLE2 family.</text>
</comment>
<dbReference type="InterPro" id="IPR011015">
    <property type="entry name" value="LEM/LEM-like_dom_sf"/>
</dbReference>
<keyword evidence="16" id="KW-1185">Reference proteome</keyword>
<comment type="subcellular location">
    <subcellularLocation>
        <location evidence="1">Endoplasmic reticulum membrane</location>
        <topology evidence="1">Multi-pass membrane protein</topology>
    </subcellularLocation>
</comment>
<comment type="similarity">
    <text evidence="2">Belongs to the SPCS2 family.</text>
</comment>
<evidence type="ECO:0000313" key="15">
    <source>
        <dbReference type="EMBL" id="KAI6646547.1"/>
    </source>
</evidence>
<feature type="region of interest" description="Disordered" evidence="12">
    <location>
        <begin position="318"/>
        <end position="339"/>
    </location>
</feature>
<evidence type="ECO:0000256" key="12">
    <source>
        <dbReference type="SAM" id="MobiDB-lite"/>
    </source>
</evidence>
<keyword evidence="11" id="KW-0131">Cell cycle</keyword>
<dbReference type="AlphaFoldDB" id="A0AAV7JCR9"/>
<evidence type="ECO:0000256" key="1">
    <source>
        <dbReference type="ARBA" id="ARBA00004477"/>
    </source>
</evidence>
<dbReference type="PANTHER" id="PTHR12349">
    <property type="entry name" value="ANKYRIN REPEAT AND LEM DOMAIN-CONTAINING PROTEIN 2"/>
    <property type="match status" value="1"/>
</dbReference>
<accession>A0AAV7JCR9</accession>
<keyword evidence="5" id="KW-0132">Cell division</keyword>
<proteinExistence type="inferred from homology"/>
<keyword evidence="8 13" id="KW-1133">Transmembrane helix</keyword>
<dbReference type="InterPro" id="IPR003887">
    <property type="entry name" value="LEM_dom"/>
</dbReference>
<comment type="caution">
    <text evidence="15">The sequence shown here is derived from an EMBL/GenBank/DDBJ whole genome shotgun (WGS) entry which is preliminary data.</text>
</comment>
<evidence type="ECO:0000256" key="11">
    <source>
        <dbReference type="ARBA" id="ARBA00023306"/>
    </source>
</evidence>
<dbReference type="Pfam" id="PF00023">
    <property type="entry name" value="Ank"/>
    <property type="match status" value="1"/>
</dbReference>
<dbReference type="InterPro" id="IPR056237">
    <property type="entry name" value="ANKLE2_3rd"/>
</dbReference>
<dbReference type="SUPFAM" id="SSF48403">
    <property type="entry name" value="Ankyrin repeat"/>
    <property type="match status" value="1"/>
</dbReference>
<feature type="domain" description="LEM" evidence="14">
    <location>
        <begin position="194"/>
        <end position="239"/>
    </location>
</feature>
<dbReference type="InterPro" id="IPR036770">
    <property type="entry name" value="Ankyrin_rpt-contain_sf"/>
</dbReference>
<reference evidence="15 16" key="1">
    <citation type="journal article" date="2023" name="BMC Biol.">
        <title>The compact genome of the sponge Oopsacas minuta (Hexactinellida) is lacking key metazoan core genes.</title>
        <authorList>
            <person name="Santini S."/>
            <person name="Schenkelaars Q."/>
            <person name="Jourda C."/>
            <person name="Duchesne M."/>
            <person name="Belahbib H."/>
            <person name="Rocher C."/>
            <person name="Selva M."/>
            <person name="Riesgo A."/>
            <person name="Vervoort M."/>
            <person name="Leys S.P."/>
            <person name="Kodjabachian L."/>
            <person name="Le Bivic A."/>
            <person name="Borchiellini C."/>
            <person name="Claverie J.M."/>
            <person name="Renard E."/>
        </authorList>
    </citation>
    <scope>NUCLEOTIDE SEQUENCE [LARGE SCALE GENOMIC DNA]</scope>
    <source>
        <strain evidence="15">SPO-2</strain>
    </source>
</reference>
<dbReference type="PROSITE" id="PS50954">
    <property type="entry name" value="LEM"/>
    <property type="match status" value="1"/>
</dbReference>
<evidence type="ECO:0000256" key="5">
    <source>
        <dbReference type="ARBA" id="ARBA00022618"/>
    </source>
</evidence>
<evidence type="ECO:0000256" key="7">
    <source>
        <dbReference type="ARBA" id="ARBA00022824"/>
    </source>
</evidence>
<dbReference type="Gene3D" id="1.10.720.40">
    <property type="match status" value="1"/>
</dbReference>
<dbReference type="SUPFAM" id="SSF63451">
    <property type="entry name" value="LEM domain"/>
    <property type="match status" value="1"/>
</dbReference>
<keyword evidence="9" id="KW-0040">ANK repeat</keyword>
<dbReference type="PANTHER" id="PTHR12349:SF4">
    <property type="entry name" value="ANKYRIN REPEAT AND LEM DOMAIN-CONTAINING PROTEIN 2"/>
    <property type="match status" value="1"/>
</dbReference>
<dbReference type="Pfam" id="PF24567">
    <property type="entry name" value="ANKLE2_3rd"/>
    <property type="match status" value="1"/>
</dbReference>
<dbReference type="InterPro" id="IPR002110">
    <property type="entry name" value="Ankyrin_rpt"/>
</dbReference>
<dbReference type="Gene3D" id="1.25.40.20">
    <property type="entry name" value="Ankyrin repeat-containing domain"/>
    <property type="match status" value="1"/>
</dbReference>
<evidence type="ECO:0000259" key="14">
    <source>
        <dbReference type="PROSITE" id="PS50954"/>
    </source>
</evidence>
<keyword evidence="7" id="KW-0256">Endoplasmic reticulum</keyword>
<evidence type="ECO:0000256" key="9">
    <source>
        <dbReference type="ARBA" id="ARBA00023043"/>
    </source>
</evidence>
<evidence type="ECO:0000256" key="4">
    <source>
        <dbReference type="ARBA" id="ARBA00017057"/>
    </source>
</evidence>
<evidence type="ECO:0000256" key="10">
    <source>
        <dbReference type="ARBA" id="ARBA00023136"/>
    </source>
</evidence>
<feature type="transmembrane region" description="Helical" evidence="13">
    <location>
        <begin position="82"/>
        <end position="107"/>
    </location>
</feature>
<dbReference type="GO" id="GO:0005787">
    <property type="term" value="C:signal peptidase complex"/>
    <property type="evidence" value="ECO:0007669"/>
    <property type="project" value="InterPro"/>
</dbReference>
<evidence type="ECO:0000256" key="13">
    <source>
        <dbReference type="SAM" id="Phobius"/>
    </source>
</evidence>
<evidence type="ECO:0000256" key="2">
    <source>
        <dbReference type="ARBA" id="ARBA00007324"/>
    </source>
</evidence>
<evidence type="ECO:0000256" key="8">
    <source>
        <dbReference type="ARBA" id="ARBA00022989"/>
    </source>
</evidence>